<name>A0AAD1U2Q1_EUPCR</name>
<feature type="region of interest" description="Disordered" evidence="1">
    <location>
        <begin position="267"/>
        <end position="292"/>
    </location>
</feature>
<keyword evidence="3" id="KW-1185">Reference proteome</keyword>
<reference evidence="2" key="1">
    <citation type="submission" date="2023-07" db="EMBL/GenBank/DDBJ databases">
        <authorList>
            <consortium name="AG Swart"/>
            <person name="Singh M."/>
            <person name="Singh A."/>
            <person name="Seah K."/>
            <person name="Emmerich C."/>
        </authorList>
    </citation>
    <scope>NUCLEOTIDE SEQUENCE</scope>
    <source>
        <strain evidence="2">DP1</strain>
    </source>
</reference>
<feature type="compositionally biased region" description="Basic residues" evidence="1">
    <location>
        <begin position="46"/>
        <end position="56"/>
    </location>
</feature>
<evidence type="ECO:0000313" key="2">
    <source>
        <dbReference type="EMBL" id="CAI2360970.1"/>
    </source>
</evidence>
<dbReference type="AlphaFoldDB" id="A0AAD1U2Q1"/>
<feature type="compositionally biased region" description="Polar residues" evidence="1">
    <location>
        <begin position="278"/>
        <end position="292"/>
    </location>
</feature>
<proteinExistence type="predicted"/>
<organism evidence="2 3">
    <name type="scientific">Euplotes crassus</name>
    <dbReference type="NCBI Taxonomy" id="5936"/>
    <lineage>
        <taxon>Eukaryota</taxon>
        <taxon>Sar</taxon>
        <taxon>Alveolata</taxon>
        <taxon>Ciliophora</taxon>
        <taxon>Intramacronucleata</taxon>
        <taxon>Spirotrichea</taxon>
        <taxon>Hypotrichia</taxon>
        <taxon>Euplotida</taxon>
        <taxon>Euplotidae</taxon>
        <taxon>Moneuplotes</taxon>
    </lineage>
</organism>
<feature type="region of interest" description="Disordered" evidence="1">
    <location>
        <begin position="445"/>
        <end position="474"/>
    </location>
</feature>
<accession>A0AAD1U2Q1</accession>
<evidence type="ECO:0000256" key="1">
    <source>
        <dbReference type="SAM" id="MobiDB-lite"/>
    </source>
</evidence>
<evidence type="ECO:0000313" key="3">
    <source>
        <dbReference type="Proteomes" id="UP001295684"/>
    </source>
</evidence>
<gene>
    <name evidence="2" type="ORF">ECRASSUSDP1_LOCUS2279</name>
</gene>
<dbReference type="Proteomes" id="UP001295684">
    <property type="component" value="Unassembled WGS sequence"/>
</dbReference>
<dbReference type="EMBL" id="CAMPGE010002169">
    <property type="protein sequence ID" value="CAI2360970.1"/>
    <property type="molecule type" value="Genomic_DNA"/>
</dbReference>
<protein>
    <submittedName>
        <fullName evidence="2">Uncharacterized protein</fullName>
    </submittedName>
</protein>
<feature type="region of interest" description="Disordered" evidence="1">
    <location>
        <begin position="15"/>
        <end position="72"/>
    </location>
</feature>
<sequence>MRVNGKVERTAKLLSSRKTYISPRNQGIQKKSGKKTPFKPIPNINKPHKGNNKQKMHNVENRRYQDSSSGLSPKETACFMDNSHVKTPAKEGSSFSTISGDTAAKRQSWEKGTGLVQNSQKLPPCQVSKITFNNGIMININNKQKGKEDLNQIDRIMDNIQNISIEDIRYQKPKRSKKDTGKFPKQKTHRGILFDTSSCTSYPEKDSPKNVTFARNLEKSRMNQRAKQKYNVTSSLDMVQIADNDGIEFRNPTSKLSDSRKIRYSSKAVDEPKLPRHLNSSVGSKYSSKAKSRGLNASMQNVEDNHITIQIDAEDIQGGTLFTDSYERSSKAVNGSRHLNQLPKIRSSIDNEAQNTIIASSVPMVDHDCLYDLGNSSRKSKKRSQHLEKMCNISRISSTDKNYLSMPSQGIIDEQCEHSFEENSRIINPKSKKGELRYKVPNKSLESNRLSRNETRVSKKARREKKEQTSQNVVKDLLKLSSSKVYDQSQRKSLERKNNAQVLKKYFVNKTNK</sequence>
<feature type="compositionally biased region" description="Polar residues" evidence="1">
    <location>
        <begin position="16"/>
        <end position="29"/>
    </location>
</feature>
<comment type="caution">
    <text evidence="2">The sequence shown here is derived from an EMBL/GenBank/DDBJ whole genome shotgun (WGS) entry which is preliminary data.</text>
</comment>